<evidence type="ECO:0000313" key="3">
    <source>
        <dbReference type="EMBL" id="EIC20127.1"/>
    </source>
</evidence>
<evidence type="ECO:0008006" key="5">
    <source>
        <dbReference type="Google" id="ProtNLM"/>
    </source>
</evidence>
<protein>
    <recommendedName>
        <fullName evidence="5">DUF2157 domain-containing protein</fullName>
    </recommendedName>
</protein>
<feature type="transmembrane region" description="Helical" evidence="2">
    <location>
        <begin position="388"/>
        <end position="420"/>
    </location>
</feature>
<feature type="transmembrane region" description="Helical" evidence="2">
    <location>
        <begin position="454"/>
        <end position="476"/>
    </location>
</feature>
<feature type="transmembrane region" description="Helical" evidence="2">
    <location>
        <begin position="239"/>
        <end position="260"/>
    </location>
</feature>
<gene>
    <name evidence="3" type="ORF">Thi970DRAFT_03745</name>
</gene>
<dbReference type="AlphaFoldDB" id="H8Z458"/>
<feature type="transmembrane region" description="Helical" evidence="2">
    <location>
        <begin position="79"/>
        <end position="98"/>
    </location>
</feature>
<organism evidence="3 4">
    <name type="scientific">Thiorhodovibrio frisius</name>
    <dbReference type="NCBI Taxonomy" id="631362"/>
    <lineage>
        <taxon>Bacteria</taxon>
        <taxon>Pseudomonadati</taxon>
        <taxon>Pseudomonadota</taxon>
        <taxon>Gammaproteobacteria</taxon>
        <taxon>Chromatiales</taxon>
        <taxon>Chromatiaceae</taxon>
        <taxon>Thiorhodovibrio</taxon>
    </lineage>
</organism>
<keyword evidence="2" id="KW-1133">Transmembrane helix</keyword>
<dbReference type="RefSeq" id="WP_009150530.1">
    <property type="nucleotide sequence ID" value="NZ_CP121471.1"/>
</dbReference>
<feature type="transmembrane region" description="Helical" evidence="2">
    <location>
        <begin position="272"/>
        <end position="291"/>
    </location>
</feature>
<feature type="region of interest" description="Disordered" evidence="1">
    <location>
        <begin position="46"/>
        <end position="68"/>
    </location>
</feature>
<name>H8Z458_9GAMM</name>
<reference evidence="3 4" key="2">
    <citation type="submission" date="2011-11" db="EMBL/GenBank/DDBJ databases">
        <authorList>
            <consortium name="US DOE Joint Genome Institute"/>
            <person name="Lucas S."/>
            <person name="Han J."/>
            <person name="Lapidus A."/>
            <person name="Cheng J.-F."/>
            <person name="Goodwin L."/>
            <person name="Pitluck S."/>
            <person name="Peters L."/>
            <person name="Ovchinnikova G."/>
            <person name="Zhang X."/>
            <person name="Detter J.C."/>
            <person name="Han C."/>
            <person name="Tapia R."/>
            <person name="Land M."/>
            <person name="Hauser L."/>
            <person name="Kyrpides N."/>
            <person name="Ivanova N."/>
            <person name="Pagani I."/>
            <person name="Vogl K."/>
            <person name="Liu Z."/>
            <person name="Overmann J."/>
            <person name="Frigaard N.-U."/>
            <person name="Bryant D."/>
            <person name="Woyke T."/>
        </authorList>
    </citation>
    <scope>NUCLEOTIDE SEQUENCE [LARGE SCALE GENOMIC DNA]</scope>
    <source>
        <strain evidence="3 4">970</strain>
    </source>
</reference>
<sequence>MSVLALTPNQSLTVKQQASSSGVAVTMSVSLDPDALEFPVEAESRSFQNVPEQTPVSPSPAAAQDRAPVSQGSPITLSLLLRGFGGLIIVAAFVLFLFEGWRESDDLSRGLLLIGHTLALTLAGLASGHWLHENKGARLFIALALAAVPVNVAFVGGLIYPFLTWDASGSLSAAASVWTQSQGHLAMGPALLLSVGSLLALALSVWLGLRIMARQSVAALSGLYLLANAALLIPTRADVVVSLMLVGLTLTLGLFSLRLRQRDPTLATVEGRFARALLMLPLLILAGRSLWLYAPDALFLTTLSLLGYLALRFTLAAMAPASQWRGLIETLAVSMALFVTTLASGALLPAWPIAEGVHLPLAAGIFATMLLDLSQLSERRRRGYQSTAALLLSLSLLIDLALFGGFALAVVTLVGGLAALGFGYAIRARLLFAIGVITALSALTTLATDALAHFSLGGWSALVLLGIGIIITGSALERHGERLKTGLAGWRAHFAQAD</sequence>
<dbReference type="eggNOG" id="ENOG502ZRCI">
    <property type="taxonomic scope" value="Bacteria"/>
</dbReference>
<feature type="transmembrane region" description="Helical" evidence="2">
    <location>
        <begin position="139"/>
        <end position="163"/>
    </location>
</feature>
<feature type="transmembrane region" description="Helical" evidence="2">
    <location>
        <begin position="331"/>
        <end position="351"/>
    </location>
</feature>
<feature type="transmembrane region" description="Helical" evidence="2">
    <location>
        <begin position="216"/>
        <end position="233"/>
    </location>
</feature>
<dbReference type="HOGENOM" id="CLU_547390_0_0_6"/>
<evidence type="ECO:0000256" key="1">
    <source>
        <dbReference type="SAM" id="MobiDB-lite"/>
    </source>
</evidence>
<dbReference type="EMBL" id="JH603170">
    <property type="protein sequence ID" value="EIC20127.1"/>
    <property type="molecule type" value="Genomic_DNA"/>
</dbReference>
<proteinExistence type="predicted"/>
<feature type="transmembrane region" description="Helical" evidence="2">
    <location>
        <begin position="297"/>
        <end position="319"/>
    </location>
</feature>
<keyword evidence="4" id="KW-1185">Reference proteome</keyword>
<dbReference type="Proteomes" id="UP000002964">
    <property type="component" value="Unassembled WGS sequence"/>
</dbReference>
<feature type="compositionally biased region" description="Polar residues" evidence="1">
    <location>
        <begin position="46"/>
        <end position="56"/>
    </location>
</feature>
<keyword evidence="2" id="KW-0812">Transmembrane</keyword>
<feature type="transmembrane region" description="Helical" evidence="2">
    <location>
        <begin position="110"/>
        <end position="132"/>
    </location>
</feature>
<evidence type="ECO:0000256" key="2">
    <source>
        <dbReference type="SAM" id="Phobius"/>
    </source>
</evidence>
<dbReference type="STRING" id="631362.Thi970DRAFT_03745"/>
<evidence type="ECO:0000313" key="4">
    <source>
        <dbReference type="Proteomes" id="UP000002964"/>
    </source>
</evidence>
<feature type="transmembrane region" description="Helical" evidence="2">
    <location>
        <begin position="183"/>
        <end position="209"/>
    </location>
</feature>
<accession>H8Z458</accession>
<dbReference type="OrthoDB" id="6086209at2"/>
<reference evidence="4" key="1">
    <citation type="submission" date="2011-06" db="EMBL/GenBank/DDBJ databases">
        <authorList>
            <consortium name="US DOE Joint Genome Institute (JGI-PGF)"/>
            <person name="Lucas S."/>
            <person name="Han J."/>
            <person name="Lapidus A."/>
            <person name="Cheng J.-F."/>
            <person name="Goodwin L."/>
            <person name="Pitluck S."/>
            <person name="Peters L."/>
            <person name="Land M.L."/>
            <person name="Hauser L."/>
            <person name="Vogl K."/>
            <person name="Liu Z."/>
            <person name="Overmann J."/>
            <person name="Frigaard N.-U."/>
            <person name="Bryant D.A."/>
            <person name="Woyke T.J."/>
        </authorList>
    </citation>
    <scope>NUCLEOTIDE SEQUENCE [LARGE SCALE GENOMIC DNA]</scope>
    <source>
        <strain evidence="4">970</strain>
    </source>
</reference>
<keyword evidence="2" id="KW-0472">Membrane</keyword>
<feature type="transmembrane region" description="Helical" evidence="2">
    <location>
        <begin position="426"/>
        <end position="447"/>
    </location>
</feature>